<sequence length="597" mass="66574">MLCSFSRRPWTGPITCFFVLSTLLAAIIFLGIPSLQRLRLRIGVSLFDSGFLGLYPVREYVSSGLVSPKLEQVAWDPRCSNDLVFLSARGDAVEQPGPMIFDAQGELVWKLPPTSERLDNFQVQKYRGETFLTYWHGVGENGHGRGSWIMVDSTYTPRIEVRAVGMAEGDMHEFRITPNNTALVIVYTTEPADLSELGGPQHGYIHDCLFQEIDIATGELLFEWRMSEHVPLTSSYEALLGNGWSPAHPYDVFHMNSVDKDEAGNYLVSARHTHSITSVDGRKGAVLWTLGGALNEFADASNGSATDFAWQHHARWQDSQTISLLDNGAKWFFDEPTASRGLVLDLNVPNRIATVKATYQTPVEQPTGALSQGSMQLLPDTGNVFIGWGHCAAFTEFAPDGEVLCDTHFGAGNWFQLGQVMSYRITRGRWVGRPRTRPDAVVRGTSVYVSWNGATEVARWQVQRWDGQNMGQQMAFTAELTVPRDGFETEIPLSDEGGTTVYFRVAALDAQGQELGVSQVLGQQPQGWGEWFASRYLDPMSSEVETTLVLVGGCLSWCVFLLWRWVVNRRSKRRGYKPLSLEMSPRYSTDDSQEVLG</sequence>
<keyword evidence="1" id="KW-0472">Membrane</keyword>
<dbReference type="AlphaFoldDB" id="A0A2V5IJU3"/>
<organism evidence="2 3">
    <name type="scientific">Aspergillus violaceofuscus (strain CBS 115571)</name>
    <dbReference type="NCBI Taxonomy" id="1450538"/>
    <lineage>
        <taxon>Eukaryota</taxon>
        <taxon>Fungi</taxon>
        <taxon>Dikarya</taxon>
        <taxon>Ascomycota</taxon>
        <taxon>Pezizomycotina</taxon>
        <taxon>Eurotiomycetes</taxon>
        <taxon>Eurotiomycetidae</taxon>
        <taxon>Eurotiales</taxon>
        <taxon>Aspergillaceae</taxon>
        <taxon>Aspergillus</taxon>
    </lineage>
</organism>
<dbReference type="EMBL" id="KZ825128">
    <property type="protein sequence ID" value="PYI20046.1"/>
    <property type="molecule type" value="Genomic_DNA"/>
</dbReference>
<evidence type="ECO:0008006" key="4">
    <source>
        <dbReference type="Google" id="ProtNLM"/>
    </source>
</evidence>
<evidence type="ECO:0000313" key="3">
    <source>
        <dbReference type="Proteomes" id="UP000249829"/>
    </source>
</evidence>
<gene>
    <name evidence="2" type="ORF">BO99DRAFT_358608</name>
</gene>
<dbReference type="OMA" id="EWRMSEH"/>
<feature type="transmembrane region" description="Helical" evidence="1">
    <location>
        <begin position="12"/>
        <end position="32"/>
    </location>
</feature>
<name>A0A2V5IJU3_ASPV1</name>
<protein>
    <recommendedName>
        <fullName evidence="4">Arylsulfotransferase</fullName>
    </recommendedName>
</protein>
<dbReference type="PANTHER" id="PTHR35340">
    <property type="entry name" value="PQQ ENZYME REPEAT PROTEIN-RELATED"/>
    <property type="match status" value="1"/>
</dbReference>
<keyword evidence="1" id="KW-1133">Transmembrane helix</keyword>
<dbReference type="Pfam" id="PF14269">
    <property type="entry name" value="Arylsulfotran_2"/>
    <property type="match status" value="1"/>
</dbReference>
<evidence type="ECO:0000313" key="2">
    <source>
        <dbReference type="EMBL" id="PYI20046.1"/>
    </source>
</evidence>
<feature type="transmembrane region" description="Helical" evidence="1">
    <location>
        <begin position="548"/>
        <end position="567"/>
    </location>
</feature>
<accession>A0A2V5IJU3</accession>
<dbReference type="InterPro" id="IPR039535">
    <property type="entry name" value="ASST-like"/>
</dbReference>
<dbReference type="STRING" id="1450538.A0A2V5IJU3"/>
<keyword evidence="3" id="KW-1185">Reference proteome</keyword>
<reference evidence="2 3" key="1">
    <citation type="submission" date="2018-02" db="EMBL/GenBank/DDBJ databases">
        <title>The genomes of Aspergillus section Nigri reveals drivers in fungal speciation.</title>
        <authorList>
            <consortium name="DOE Joint Genome Institute"/>
            <person name="Vesth T.C."/>
            <person name="Nybo J."/>
            <person name="Theobald S."/>
            <person name="Brandl J."/>
            <person name="Frisvad J.C."/>
            <person name="Nielsen K.F."/>
            <person name="Lyhne E.K."/>
            <person name="Kogle M.E."/>
            <person name="Kuo A."/>
            <person name="Riley R."/>
            <person name="Clum A."/>
            <person name="Nolan M."/>
            <person name="Lipzen A."/>
            <person name="Salamov A."/>
            <person name="Henrissat B."/>
            <person name="Wiebenga A."/>
            <person name="De vries R.P."/>
            <person name="Grigoriev I.V."/>
            <person name="Mortensen U.H."/>
            <person name="Andersen M.R."/>
            <person name="Baker S.E."/>
        </authorList>
    </citation>
    <scope>NUCLEOTIDE SEQUENCE [LARGE SCALE GENOMIC DNA]</scope>
    <source>
        <strain evidence="2 3">CBS 115571</strain>
    </source>
</reference>
<dbReference type="Proteomes" id="UP000249829">
    <property type="component" value="Unassembled WGS sequence"/>
</dbReference>
<dbReference type="InterPro" id="IPR053143">
    <property type="entry name" value="Arylsulfate_ST"/>
</dbReference>
<proteinExistence type="predicted"/>
<dbReference type="SUPFAM" id="SSF50998">
    <property type="entry name" value="Quinoprotein alcohol dehydrogenase-like"/>
    <property type="match status" value="1"/>
</dbReference>
<dbReference type="PANTHER" id="PTHR35340:SF5">
    <property type="entry name" value="ASST-DOMAIN-CONTAINING PROTEIN"/>
    <property type="match status" value="1"/>
</dbReference>
<evidence type="ECO:0000256" key="1">
    <source>
        <dbReference type="SAM" id="Phobius"/>
    </source>
</evidence>
<keyword evidence="1" id="KW-0812">Transmembrane</keyword>
<dbReference type="InterPro" id="IPR011047">
    <property type="entry name" value="Quinoprotein_ADH-like_sf"/>
</dbReference>